<dbReference type="EMBL" id="JAWDGP010000505">
    <property type="protein sequence ID" value="KAK3799986.1"/>
    <property type="molecule type" value="Genomic_DNA"/>
</dbReference>
<feature type="transmembrane region" description="Helical" evidence="1">
    <location>
        <begin position="159"/>
        <end position="176"/>
    </location>
</feature>
<dbReference type="Proteomes" id="UP001283361">
    <property type="component" value="Unassembled WGS sequence"/>
</dbReference>
<proteinExistence type="predicted"/>
<reference evidence="2" key="1">
    <citation type="journal article" date="2023" name="G3 (Bethesda)">
        <title>A reference genome for the long-term kleptoplast-retaining sea slug Elysia crispata morphotype clarki.</title>
        <authorList>
            <person name="Eastman K.E."/>
            <person name="Pendleton A.L."/>
            <person name="Shaikh M.A."/>
            <person name="Suttiyut T."/>
            <person name="Ogas R."/>
            <person name="Tomko P."/>
            <person name="Gavelis G."/>
            <person name="Widhalm J.R."/>
            <person name="Wisecaver J.H."/>
        </authorList>
    </citation>
    <scope>NUCLEOTIDE SEQUENCE</scope>
    <source>
        <strain evidence="2">ECLA1</strain>
    </source>
</reference>
<comment type="caution">
    <text evidence="2">The sequence shown here is derived from an EMBL/GenBank/DDBJ whole genome shotgun (WGS) entry which is preliminary data.</text>
</comment>
<sequence length="246" mass="29039">MESQPKRIFARCITRRLSKRIEVKIWNKNIHTSQMLTGDQDGCPFGVRTRMFFAQHIEQRKCEVHMFCFDAIQSKINVQSVNTTSFLAKFASNVNKDLESLKQVPLMKSVFPRQVSDLPVAQWCLAMSILMLTQSMYLVTVKYSDVQKLIDVRDVRTHPLPLILIIAVLVYSKKVSRRFTVYKQKLYRLYEETSKDRENATIDEYRRIIVDFNLAFRKPYKKTKVKSAQPTEITPLRKRKNYMWNT</sequence>
<evidence type="ECO:0000313" key="3">
    <source>
        <dbReference type="Proteomes" id="UP001283361"/>
    </source>
</evidence>
<accession>A0AAE1B6Q9</accession>
<keyword evidence="1" id="KW-0472">Membrane</keyword>
<organism evidence="2 3">
    <name type="scientific">Elysia crispata</name>
    <name type="common">lettuce slug</name>
    <dbReference type="NCBI Taxonomy" id="231223"/>
    <lineage>
        <taxon>Eukaryota</taxon>
        <taxon>Metazoa</taxon>
        <taxon>Spiralia</taxon>
        <taxon>Lophotrochozoa</taxon>
        <taxon>Mollusca</taxon>
        <taxon>Gastropoda</taxon>
        <taxon>Heterobranchia</taxon>
        <taxon>Euthyneura</taxon>
        <taxon>Panpulmonata</taxon>
        <taxon>Sacoglossa</taxon>
        <taxon>Placobranchoidea</taxon>
        <taxon>Plakobranchidae</taxon>
        <taxon>Elysia</taxon>
    </lineage>
</organism>
<feature type="transmembrane region" description="Helical" evidence="1">
    <location>
        <begin position="120"/>
        <end position="139"/>
    </location>
</feature>
<gene>
    <name evidence="2" type="ORF">RRG08_035585</name>
</gene>
<keyword evidence="3" id="KW-1185">Reference proteome</keyword>
<evidence type="ECO:0000313" key="2">
    <source>
        <dbReference type="EMBL" id="KAK3799986.1"/>
    </source>
</evidence>
<keyword evidence="1" id="KW-1133">Transmembrane helix</keyword>
<evidence type="ECO:0000256" key="1">
    <source>
        <dbReference type="SAM" id="Phobius"/>
    </source>
</evidence>
<dbReference type="AlphaFoldDB" id="A0AAE1B6Q9"/>
<protein>
    <submittedName>
        <fullName evidence="2">Uncharacterized protein</fullName>
    </submittedName>
</protein>
<keyword evidence="1" id="KW-0812">Transmembrane</keyword>
<name>A0AAE1B6Q9_9GAST</name>